<dbReference type="Pfam" id="PF12822">
    <property type="entry name" value="ECF_trnsprt"/>
    <property type="match status" value="1"/>
</dbReference>
<keyword evidence="1" id="KW-1133">Transmembrane helix</keyword>
<accession>A0A1I0K1D0</accession>
<protein>
    <submittedName>
        <fullName evidence="2">Thiamine transporter ThiT</fullName>
    </submittedName>
</protein>
<keyword evidence="3" id="KW-1185">Reference proteome</keyword>
<dbReference type="InterPro" id="IPR024529">
    <property type="entry name" value="ECF_trnsprt_substrate-spec"/>
</dbReference>
<evidence type="ECO:0000256" key="1">
    <source>
        <dbReference type="SAM" id="Phobius"/>
    </source>
</evidence>
<reference evidence="3" key="1">
    <citation type="submission" date="2016-10" db="EMBL/GenBank/DDBJ databases">
        <authorList>
            <person name="Varghese N."/>
            <person name="Submissions S."/>
        </authorList>
    </citation>
    <scope>NUCLEOTIDE SEQUENCE [LARGE SCALE GENOMIC DNA]</scope>
    <source>
        <strain evidence="3">NLAE-zl-G277</strain>
    </source>
</reference>
<feature type="transmembrane region" description="Helical" evidence="1">
    <location>
        <begin position="144"/>
        <end position="170"/>
    </location>
</feature>
<feature type="transmembrane region" description="Helical" evidence="1">
    <location>
        <begin position="77"/>
        <end position="99"/>
    </location>
</feature>
<name>A0A1I0K1D0_9FIRM</name>
<dbReference type="AlphaFoldDB" id="A0A1I0K1D0"/>
<dbReference type="RefSeq" id="WP_092370704.1">
    <property type="nucleotide sequence ID" value="NZ_CAKXUV010000049.1"/>
</dbReference>
<sequence>MEKNRIKSYRLVLAALFLALGMILPFFTAQIPEIGSMLLPMHIPVLVCGFVCGWKYGLIVGLLTPLLRSMTFSMPPLFPSATAMAFEMAAYGAICGLMYEKLPRGTKSVYVSLLTAMVGGRIVWGIVQIPILGIAGKGFGWQAFVAGAFLNAVPGIILQIVMIPLIVIALERANVMEIQGK</sequence>
<organism evidence="2 3">
    <name type="scientific">Enterocloster lavalensis</name>
    <dbReference type="NCBI Taxonomy" id="460384"/>
    <lineage>
        <taxon>Bacteria</taxon>
        <taxon>Bacillati</taxon>
        <taxon>Bacillota</taxon>
        <taxon>Clostridia</taxon>
        <taxon>Lachnospirales</taxon>
        <taxon>Lachnospiraceae</taxon>
        <taxon>Enterocloster</taxon>
    </lineage>
</organism>
<evidence type="ECO:0000313" key="3">
    <source>
        <dbReference type="Proteomes" id="UP000198508"/>
    </source>
</evidence>
<feature type="transmembrane region" description="Helical" evidence="1">
    <location>
        <begin position="111"/>
        <end position="132"/>
    </location>
</feature>
<feature type="transmembrane region" description="Helical" evidence="1">
    <location>
        <begin position="43"/>
        <end position="65"/>
    </location>
</feature>
<dbReference type="Proteomes" id="UP000198508">
    <property type="component" value="Unassembled WGS sequence"/>
</dbReference>
<keyword evidence="1" id="KW-0812">Transmembrane</keyword>
<feature type="transmembrane region" description="Helical" evidence="1">
    <location>
        <begin position="12"/>
        <end position="31"/>
    </location>
</feature>
<evidence type="ECO:0000313" key="2">
    <source>
        <dbReference type="EMBL" id="SEU17128.1"/>
    </source>
</evidence>
<dbReference type="GO" id="GO:0022857">
    <property type="term" value="F:transmembrane transporter activity"/>
    <property type="evidence" value="ECO:0007669"/>
    <property type="project" value="InterPro"/>
</dbReference>
<gene>
    <name evidence="2" type="ORF">SAMN05216313_14139</name>
</gene>
<keyword evidence="1" id="KW-0472">Membrane</keyword>
<proteinExistence type="predicted"/>
<dbReference type="EMBL" id="FOIM01000041">
    <property type="protein sequence ID" value="SEU17128.1"/>
    <property type="molecule type" value="Genomic_DNA"/>
</dbReference>
<dbReference type="Gene3D" id="1.10.1760.20">
    <property type="match status" value="1"/>
</dbReference>